<dbReference type="EMBL" id="LAZR01040435">
    <property type="protein sequence ID" value="KKL14494.1"/>
    <property type="molecule type" value="Genomic_DNA"/>
</dbReference>
<proteinExistence type="predicted"/>
<accession>A0A0F9AXX9</accession>
<feature type="region of interest" description="Disordered" evidence="1">
    <location>
        <begin position="98"/>
        <end position="121"/>
    </location>
</feature>
<organism evidence="2">
    <name type="scientific">marine sediment metagenome</name>
    <dbReference type="NCBI Taxonomy" id="412755"/>
    <lineage>
        <taxon>unclassified sequences</taxon>
        <taxon>metagenomes</taxon>
        <taxon>ecological metagenomes</taxon>
    </lineage>
</organism>
<evidence type="ECO:0000256" key="1">
    <source>
        <dbReference type="SAM" id="MobiDB-lite"/>
    </source>
</evidence>
<gene>
    <name evidence="2" type="ORF">LCGC14_2515080</name>
</gene>
<name>A0A0F9AXX9_9ZZZZ</name>
<reference evidence="2" key="1">
    <citation type="journal article" date="2015" name="Nature">
        <title>Complex archaea that bridge the gap between prokaryotes and eukaryotes.</title>
        <authorList>
            <person name="Spang A."/>
            <person name="Saw J.H."/>
            <person name="Jorgensen S.L."/>
            <person name="Zaremba-Niedzwiedzka K."/>
            <person name="Martijn J."/>
            <person name="Lind A.E."/>
            <person name="van Eijk R."/>
            <person name="Schleper C."/>
            <person name="Guy L."/>
            <person name="Ettema T.J."/>
        </authorList>
    </citation>
    <scope>NUCLEOTIDE SEQUENCE</scope>
</reference>
<comment type="caution">
    <text evidence="2">The sequence shown here is derived from an EMBL/GenBank/DDBJ whole genome shotgun (WGS) entry which is preliminary data.</text>
</comment>
<dbReference type="AlphaFoldDB" id="A0A0F9AXX9"/>
<evidence type="ECO:0000313" key="2">
    <source>
        <dbReference type="EMBL" id="KKL14494.1"/>
    </source>
</evidence>
<sequence length="121" mass="12877">MAKAKRAKKPQPVEVDGERIVSFKDMTEAFVNTVGQIVLALKQRPGGAATYGTDGLFVAAVEALHTARATKSLEDFLKAAAYSVGAALKACGAWEYPLEAPKSDKPTKEPKVKKEGKKNGS</sequence>
<feature type="compositionally biased region" description="Basic and acidic residues" evidence="1">
    <location>
        <begin position="101"/>
        <end position="113"/>
    </location>
</feature>
<protein>
    <submittedName>
        <fullName evidence="2">Uncharacterized protein</fullName>
    </submittedName>
</protein>